<dbReference type="InterPro" id="IPR006091">
    <property type="entry name" value="Acyl-CoA_Oxase/DH_mid-dom"/>
</dbReference>
<dbReference type="PANTHER" id="PTHR43884:SF25">
    <property type="entry name" value="ACYL-COA DEHYDROGENASE YDBM-RELATED"/>
    <property type="match status" value="1"/>
</dbReference>
<dbReference type="GO" id="GO:0050660">
    <property type="term" value="F:flavin adenine dinucleotide binding"/>
    <property type="evidence" value="ECO:0007669"/>
    <property type="project" value="InterPro"/>
</dbReference>
<dbReference type="InterPro" id="IPR036250">
    <property type="entry name" value="AcylCo_DH-like_C"/>
</dbReference>
<comment type="similarity">
    <text evidence="2 6">Belongs to the acyl-CoA dehydrogenase family.</text>
</comment>
<dbReference type="SUPFAM" id="SSF47203">
    <property type="entry name" value="Acyl-CoA dehydrogenase C-terminal domain-like"/>
    <property type="match status" value="1"/>
</dbReference>
<evidence type="ECO:0000313" key="10">
    <source>
        <dbReference type="Proteomes" id="UP000535491"/>
    </source>
</evidence>
<dbReference type="InterPro" id="IPR046373">
    <property type="entry name" value="Acyl-CoA_Oxase/DH_mid-dom_sf"/>
</dbReference>
<dbReference type="PANTHER" id="PTHR43884">
    <property type="entry name" value="ACYL-COA DEHYDROGENASE"/>
    <property type="match status" value="1"/>
</dbReference>
<dbReference type="Pfam" id="PF00441">
    <property type="entry name" value="Acyl-CoA_dh_1"/>
    <property type="match status" value="1"/>
</dbReference>
<keyword evidence="4 6" id="KW-0274">FAD</keyword>
<evidence type="ECO:0000259" key="7">
    <source>
        <dbReference type="Pfam" id="PF00441"/>
    </source>
</evidence>
<evidence type="ECO:0000256" key="3">
    <source>
        <dbReference type="ARBA" id="ARBA00022630"/>
    </source>
</evidence>
<sequence>MTPVSGFEKIQKLLDNGVHCFTVLDDKDGGSLDPFDYFRLIESLVEDSPAVALSMSMHLYTVWGLQFLFNEKQKLTYFEKVKNDRALFGSPNEPALYFVTGRNFNEDEYPIIARKSGNIYFVSGKKRFVSLEPFVKYLPVYCYVKGYNSSKIGLALFIIDKNSEGVSVTKDWNTISMKESYSNTVCFDDVIVKEDQIVFCEGQTIDKADILAYLFRLSVCSVYYGIMLKAINMVTESCKKKKVPHTNSKLSSFPGVQFTLAEMIILQETCYSQIKRFCELLKNYIVTYPDNIGKDSALNTISIITKEYVTKSAEEVVNKAMKIEGIGSIFEDNILSKLYLDIKAGLFHPPQSDVVYEILAKQKLGIFSFRRRWL</sequence>
<evidence type="ECO:0000256" key="1">
    <source>
        <dbReference type="ARBA" id="ARBA00001974"/>
    </source>
</evidence>
<dbReference type="InterPro" id="IPR037069">
    <property type="entry name" value="AcylCoA_DH/ox_N_sf"/>
</dbReference>
<dbReference type="Proteomes" id="UP000535491">
    <property type="component" value="Unassembled WGS sequence"/>
</dbReference>
<evidence type="ECO:0000256" key="4">
    <source>
        <dbReference type="ARBA" id="ARBA00022827"/>
    </source>
</evidence>
<dbReference type="AlphaFoldDB" id="A0A7W1WP29"/>
<organism evidence="9 10">
    <name type="scientific">Paenactinomyces guangxiensis</name>
    <dbReference type="NCBI Taxonomy" id="1490290"/>
    <lineage>
        <taxon>Bacteria</taxon>
        <taxon>Bacillati</taxon>
        <taxon>Bacillota</taxon>
        <taxon>Bacilli</taxon>
        <taxon>Bacillales</taxon>
        <taxon>Thermoactinomycetaceae</taxon>
        <taxon>Paenactinomyces</taxon>
    </lineage>
</organism>
<dbReference type="Pfam" id="PF02770">
    <property type="entry name" value="Acyl-CoA_dh_M"/>
    <property type="match status" value="1"/>
</dbReference>
<dbReference type="Gene3D" id="2.40.110.10">
    <property type="entry name" value="Butyryl-CoA Dehydrogenase, subunit A, domain 2"/>
    <property type="match status" value="1"/>
</dbReference>
<dbReference type="RefSeq" id="WP_181750692.1">
    <property type="nucleotide sequence ID" value="NZ_JACEIQ010000002.1"/>
</dbReference>
<reference evidence="9 10" key="1">
    <citation type="submission" date="2020-07" db="EMBL/GenBank/DDBJ databases">
        <authorList>
            <person name="Feng H."/>
        </authorList>
    </citation>
    <scope>NUCLEOTIDE SEQUENCE [LARGE SCALE GENOMIC DNA]</scope>
    <source>
        <strain evidence="10">s-10</strain>
    </source>
</reference>
<dbReference type="InterPro" id="IPR009075">
    <property type="entry name" value="AcylCo_DH/oxidase_C"/>
</dbReference>
<feature type="domain" description="Acyl-CoA oxidase/dehydrogenase middle" evidence="8">
    <location>
        <begin position="113"/>
        <end position="190"/>
    </location>
</feature>
<evidence type="ECO:0000256" key="6">
    <source>
        <dbReference type="RuleBase" id="RU362125"/>
    </source>
</evidence>
<evidence type="ECO:0000313" key="9">
    <source>
        <dbReference type="EMBL" id="MBA4493463.1"/>
    </source>
</evidence>
<evidence type="ECO:0000259" key="8">
    <source>
        <dbReference type="Pfam" id="PF02770"/>
    </source>
</evidence>
<proteinExistence type="inferred from homology"/>
<evidence type="ECO:0000256" key="5">
    <source>
        <dbReference type="ARBA" id="ARBA00023002"/>
    </source>
</evidence>
<dbReference type="Gene3D" id="1.10.540.10">
    <property type="entry name" value="Acyl-CoA dehydrogenase/oxidase, N-terminal domain"/>
    <property type="match status" value="1"/>
</dbReference>
<comment type="caution">
    <text evidence="9">The sequence shown here is derived from an EMBL/GenBank/DDBJ whole genome shotgun (WGS) entry which is preliminary data.</text>
</comment>
<keyword evidence="3 6" id="KW-0285">Flavoprotein</keyword>
<keyword evidence="10" id="KW-1185">Reference proteome</keyword>
<dbReference type="InterPro" id="IPR009100">
    <property type="entry name" value="AcylCoA_DH/oxidase_NM_dom_sf"/>
</dbReference>
<dbReference type="EMBL" id="JACEIQ010000002">
    <property type="protein sequence ID" value="MBA4493463.1"/>
    <property type="molecule type" value="Genomic_DNA"/>
</dbReference>
<comment type="cofactor">
    <cofactor evidence="1 6">
        <name>FAD</name>
        <dbReference type="ChEBI" id="CHEBI:57692"/>
    </cofactor>
</comment>
<protein>
    <submittedName>
        <fullName evidence="9">Acyl-CoA/acyl-ACP dehydrogenase</fullName>
    </submittedName>
</protein>
<dbReference type="GO" id="GO:0003995">
    <property type="term" value="F:acyl-CoA dehydrogenase activity"/>
    <property type="evidence" value="ECO:0007669"/>
    <property type="project" value="TreeGrafter"/>
</dbReference>
<keyword evidence="5 6" id="KW-0560">Oxidoreductase</keyword>
<evidence type="ECO:0000256" key="2">
    <source>
        <dbReference type="ARBA" id="ARBA00009347"/>
    </source>
</evidence>
<feature type="domain" description="Acyl-CoA dehydrogenase/oxidase C-terminal" evidence="7">
    <location>
        <begin position="216"/>
        <end position="347"/>
    </location>
</feature>
<name>A0A7W1WP29_9BACL</name>
<dbReference type="SUPFAM" id="SSF56645">
    <property type="entry name" value="Acyl-CoA dehydrogenase NM domain-like"/>
    <property type="match status" value="1"/>
</dbReference>
<dbReference type="Gene3D" id="1.20.140.10">
    <property type="entry name" value="Butyryl-CoA Dehydrogenase, subunit A, domain 3"/>
    <property type="match status" value="1"/>
</dbReference>
<accession>A0A7W1WP29</accession>
<gene>
    <name evidence="9" type="ORF">H1191_03985</name>
</gene>